<dbReference type="PaxDb" id="170187-SP_1562"/>
<dbReference type="AlphaFoldDB" id="A0A0H2UR25"/>
<reference evidence="1 2" key="1">
    <citation type="journal article" date="2001" name="Science">
        <title>Complete genome sequence of a virulent isolate of Streptococcus pneumoniae.</title>
        <authorList>
            <person name="Tettelin H."/>
            <person name="Nelson K.E."/>
            <person name="Paulsen I.T."/>
            <person name="Eisen J.A."/>
            <person name="Read T.D."/>
            <person name="Peterson S."/>
            <person name="Heidelberg J."/>
            <person name="DeBoy R.T."/>
            <person name="Haft D.H."/>
            <person name="Dodson R.J."/>
            <person name="Durkin A.S."/>
            <person name="Gwinn M."/>
            <person name="Kolonay J.F."/>
            <person name="Nelson W.C."/>
            <person name="Peterson J.D."/>
            <person name="Umayam L.A."/>
            <person name="White O."/>
            <person name="Salzberg S.L."/>
            <person name="Lewis M.R."/>
            <person name="Radune D."/>
            <person name="Holtzapple E."/>
            <person name="Khouri H."/>
            <person name="Wolf A.M."/>
            <person name="Utterback T.R."/>
            <person name="Hansen C.L."/>
            <person name="McDonald L.A."/>
            <person name="Feldblyum T.V."/>
            <person name="Angiuoli S."/>
            <person name="Dickinson T."/>
            <person name="Hickey E.K."/>
            <person name="Holt I.E."/>
            <person name="Loftus B.J."/>
            <person name="Yang F."/>
            <person name="Smith H.O."/>
            <person name="Venter J.C."/>
            <person name="Dougherty B.A."/>
            <person name="Morrison D.A."/>
            <person name="Hollingshead S.K."/>
            <person name="Fraser C.M."/>
        </authorList>
    </citation>
    <scope>NUCLEOTIDE SEQUENCE [LARGE SCALE GENOMIC DNA]</scope>
    <source>
        <strain evidence="2">ATCC BAA-334 / TIGR4</strain>
    </source>
</reference>
<gene>
    <name evidence="1" type="ordered locus">SP_1562</name>
</gene>
<dbReference type="BioCyc" id="SPNE170187:G1FZB-1581-MONOMER"/>
<organism evidence="1 2">
    <name type="scientific">Streptococcus pneumoniae serotype 4 (strain ATCC BAA-334 / TIGR4)</name>
    <dbReference type="NCBI Taxonomy" id="170187"/>
    <lineage>
        <taxon>Bacteria</taxon>
        <taxon>Bacillati</taxon>
        <taxon>Bacillota</taxon>
        <taxon>Bacilli</taxon>
        <taxon>Lactobacillales</taxon>
        <taxon>Streptococcaceae</taxon>
        <taxon>Streptococcus</taxon>
    </lineage>
</organism>
<name>A0A0H2UR25_STRPN</name>
<dbReference type="eggNOG" id="ENOG503049C">
    <property type="taxonomic scope" value="Bacteria"/>
</dbReference>
<protein>
    <submittedName>
        <fullName evidence="1">Uncharacterized protein</fullName>
    </submittedName>
</protein>
<evidence type="ECO:0000313" key="1">
    <source>
        <dbReference type="EMBL" id="AAK75649.1"/>
    </source>
</evidence>
<dbReference type="EMBL" id="AE005672">
    <property type="protein sequence ID" value="AAK75649.1"/>
    <property type="molecule type" value="Genomic_DNA"/>
</dbReference>
<dbReference type="EnsemblBacteria" id="AAK75649">
    <property type="protein sequence ID" value="AAK75649"/>
    <property type="gene ID" value="SP_1562"/>
</dbReference>
<keyword evidence="2" id="KW-1185">Reference proteome</keyword>
<evidence type="ECO:0000313" key="2">
    <source>
        <dbReference type="Proteomes" id="UP000000585"/>
    </source>
</evidence>
<proteinExistence type="predicted"/>
<accession>A0A0H2UR25</accession>
<dbReference type="KEGG" id="spn:SP_1562"/>
<dbReference type="Proteomes" id="UP000000585">
    <property type="component" value="Chromosome"/>
</dbReference>
<sequence>MFNVKWTRIGKKMPENGIIGRKCFDREDIRDEFSTIIQSAILDQFVCKSMDDSYQSD</sequence>